<feature type="domain" description="Phage shock protein PspC N-terminal" evidence="7">
    <location>
        <begin position="126"/>
        <end position="205"/>
    </location>
</feature>
<dbReference type="Pfam" id="PF22744">
    <property type="entry name" value="Toast-rack_PspC-Cterm"/>
    <property type="match status" value="1"/>
</dbReference>
<evidence type="ECO:0000256" key="1">
    <source>
        <dbReference type="ARBA" id="ARBA00004162"/>
    </source>
</evidence>
<evidence type="ECO:0000313" key="11">
    <source>
        <dbReference type="Proteomes" id="UP001165489"/>
    </source>
</evidence>
<dbReference type="InterPro" id="IPR007168">
    <property type="entry name" value="Phageshock_PspC_N"/>
</dbReference>
<feature type="domain" description="Phage shock protein PspC N-terminal" evidence="7">
    <location>
        <begin position="216"/>
        <end position="272"/>
    </location>
</feature>
<dbReference type="InterPro" id="IPR052027">
    <property type="entry name" value="PspC"/>
</dbReference>
<evidence type="ECO:0000256" key="5">
    <source>
        <dbReference type="ARBA" id="ARBA00023136"/>
    </source>
</evidence>
<feature type="transmembrane region" description="Helical" evidence="6">
    <location>
        <begin position="399"/>
        <end position="424"/>
    </location>
</feature>
<sequence>MKKTISINISGILFHIEEDGYASLKKYLEAINKHFSHYEDNQEIISDIENRIAEIFLSKLKNNKQVITADDVTLLIEKMGTISDFKAIEEEQEIPETPKADEEPKEENDFYKYITPPNDPGSTGYKKLMRMERGKILAGVCAGIAHYFSIDPLWTRLIAILLLFSGNLKLGGANFEGFPWNLNFSLSLGFFALIAYIVLWIMLPVSYEDPDQKQVKKLYRNPDDRTLGGVASGLAAYFGIEVIWARLIFIALIFAGGSGLVIYLILWIITPMAKSITERIQMKGGAITLDNIESTILENLNPIVSKEESTFKKIILAPFRLIGVIINGLGKALGPLGLVLLSIVRILFGLLIFVIGISVAVTPIAAIMVYFNLIPASDTLILDDVKIPTQWINELMPEWLAIATALIVLIPGLVLIILAISVWVKRSVIDGRFGLIALGIWLLCVGAVAFQAPSVVKQFKSEASVTQTDDIVLENDILVIATEENSNKMSPKQQIKLQINGKDSGNITLIQELKSRGKNLEDAKLNAQEIPYTYQLQDSILILDRSLDYSKIGKFRVQELDLILEIPYDQVFVLDKTTIPVIRNTLTKNGYKIRDVSTRHYWVFNEDGLLCLNCSSEHKKSTADSLSRVRFSQLTR</sequence>
<dbReference type="InterPro" id="IPR054321">
    <property type="entry name" value="PspC-rel_TM"/>
</dbReference>
<keyword evidence="3 6" id="KW-0812">Transmembrane</keyword>
<evidence type="ECO:0000259" key="9">
    <source>
        <dbReference type="Pfam" id="PF22744"/>
    </source>
</evidence>
<comment type="caution">
    <text evidence="10">The sequence shown here is derived from an EMBL/GenBank/DDBJ whole genome shotgun (WGS) entry which is preliminary data.</text>
</comment>
<accession>A0ABS9V516</accession>
<protein>
    <submittedName>
        <fullName evidence="10">PspC domain-containing protein</fullName>
    </submittedName>
</protein>
<evidence type="ECO:0000259" key="7">
    <source>
        <dbReference type="Pfam" id="PF04024"/>
    </source>
</evidence>
<reference evidence="10" key="1">
    <citation type="submission" date="2022-03" db="EMBL/GenBank/DDBJ databases">
        <title>De novo assembled genomes of Belliella spp. (Cyclobacteriaceae) strains.</title>
        <authorList>
            <person name="Szabo A."/>
            <person name="Korponai K."/>
            <person name="Felfoldi T."/>
        </authorList>
    </citation>
    <scope>NUCLEOTIDE SEQUENCE</scope>
    <source>
        <strain evidence="10">DSM 111904</strain>
    </source>
</reference>
<organism evidence="10 11">
    <name type="scientific">Belliella filtrata</name>
    <dbReference type="NCBI Taxonomy" id="2923435"/>
    <lineage>
        <taxon>Bacteria</taxon>
        <taxon>Pseudomonadati</taxon>
        <taxon>Bacteroidota</taxon>
        <taxon>Cytophagia</taxon>
        <taxon>Cytophagales</taxon>
        <taxon>Cyclobacteriaceae</taxon>
        <taxon>Belliella</taxon>
    </lineage>
</organism>
<keyword evidence="4 6" id="KW-1133">Transmembrane helix</keyword>
<feature type="transmembrane region" description="Helical" evidence="6">
    <location>
        <begin position="184"/>
        <end position="205"/>
    </location>
</feature>
<keyword evidence="11" id="KW-1185">Reference proteome</keyword>
<name>A0ABS9V516_9BACT</name>
<dbReference type="RefSeq" id="WP_241349940.1">
    <property type="nucleotide sequence ID" value="NZ_JAKZGP010000082.1"/>
</dbReference>
<dbReference type="Proteomes" id="UP001165489">
    <property type="component" value="Unassembled WGS sequence"/>
</dbReference>
<proteinExistence type="predicted"/>
<dbReference type="InterPro" id="IPR054319">
    <property type="entry name" value="PspC-rel_ToastRack"/>
</dbReference>
<feature type="transmembrane region" description="Helical" evidence="6">
    <location>
        <begin position="346"/>
        <end position="371"/>
    </location>
</feature>
<evidence type="ECO:0000256" key="4">
    <source>
        <dbReference type="ARBA" id="ARBA00022989"/>
    </source>
</evidence>
<feature type="domain" description="PspC-related ToastRack" evidence="9">
    <location>
        <begin position="483"/>
        <end position="616"/>
    </location>
</feature>
<evidence type="ECO:0000313" key="10">
    <source>
        <dbReference type="EMBL" id="MCH7411506.1"/>
    </source>
</evidence>
<feature type="transmembrane region" description="Helical" evidence="6">
    <location>
        <begin position="433"/>
        <end position="452"/>
    </location>
</feature>
<dbReference type="PANTHER" id="PTHR33885">
    <property type="entry name" value="PHAGE SHOCK PROTEIN C"/>
    <property type="match status" value="1"/>
</dbReference>
<evidence type="ECO:0000256" key="6">
    <source>
        <dbReference type="SAM" id="Phobius"/>
    </source>
</evidence>
<keyword evidence="5 6" id="KW-0472">Membrane</keyword>
<evidence type="ECO:0000256" key="2">
    <source>
        <dbReference type="ARBA" id="ARBA00022475"/>
    </source>
</evidence>
<feature type="transmembrane region" description="Helical" evidence="6">
    <location>
        <begin position="250"/>
        <end position="269"/>
    </location>
</feature>
<dbReference type="EMBL" id="JAKZGP010000082">
    <property type="protein sequence ID" value="MCH7411506.1"/>
    <property type="molecule type" value="Genomic_DNA"/>
</dbReference>
<keyword evidence="2" id="KW-1003">Cell membrane</keyword>
<gene>
    <name evidence="10" type="ORF">MM239_19110</name>
</gene>
<feature type="domain" description="PspC-related transmembrane region" evidence="8">
    <location>
        <begin position="318"/>
        <end position="459"/>
    </location>
</feature>
<evidence type="ECO:0000256" key="3">
    <source>
        <dbReference type="ARBA" id="ARBA00022692"/>
    </source>
</evidence>
<comment type="subcellular location">
    <subcellularLocation>
        <location evidence="1">Cell membrane</location>
        <topology evidence="1">Single-pass membrane protein</topology>
    </subcellularLocation>
</comment>
<evidence type="ECO:0000259" key="8">
    <source>
        <dbReference type="Pfam" id="PF22571"/>
    </source>
</evidence>
<feature type="transmembrane region" description="Helical" evidence="6">
    <location>
        <begin position="136"/>
        <end position="164"/>
    </location>
</feature>
<dbReference type="Pfam" id="PF22571">
    <property type="entry name" value="LiaI-LiaF-TM_PspC"/>
    <property type="match status" value="1"/>
</dbReference>
<dbReference type="Pfam" id="PF04024">
    <property type="entry name" value="PspC"/>
    <property type="match status" value="2"/>
</dbReference>
<dbReference type="PANTHER" id="PTHR33885:SF3">
    <property type="entry name" value="PHAGE SHOCK PROTEIN C"/>
    <property type="match status" value="1"/>
</dbReference>